<accession>A0AAN9AMU8</accession>
<name>A0AAN9AMU8_9CAEN</name>
<feature type="domain" description="PH" evidence="1">
    <location>
        <begin position="1"/>
        <end position="96"/>
    </location>
</feature>
<sequence>MRIICSYHPQRQKWRYCVLEGQSRLVIYKGRSKTKVKAVFHLQQAKNATGTKLRTRMFGTYVFEIRMTGDEPPLVLVSRDKADMLDWIYTLNVAITFINGPARHVNCPSQGKL</sequence>
<dbReference type="SUPFAM" id="SSF50729">
    <property type="entry name" value="PH domain-like"/>
    <property type="match status" value="1"/>
</dbReference>
<organism evidence="2 3">
    <name type="scientific">Littorina saxatilis</name>
    <dbReference type="NCBI Taxonomy" id="31220"/>
    <lineage>
        <taxon>Eukaryota</taxon>
        <taxon>Metazoa</taxon>
        <taxon>Spiralia</taxon>
        <taxon>Lophotrochozoa</taxon>
        <taxon>Mollusca</taxon>
        <taxon>Gastropoda</taxon>
        <taxon>Caenogastropoda</taxon>
        <taxon>Littorinimorpha</taxon>
        <taxon>Littorinoidea</taxon>
        <taxon>Littorinidae</taxon>
        <taxon>Littorina</taxon>
    </lineage>
</organism>
<evidence type="ECO:0000313" key="3">
    <source>
        <dbReference type="Proteomes" id="UP001374579"/>
    </source>
</evidence>
<dbReference type="EMBL" id="JBAMIC010000338">
    <property type="protein sequence ID" value="KAK7089842.1"/>
    <property type="molecule type" value="Genomic_DNA"/>
</dbReference>
<gene>
    <name evidence="2" type="ORF">V1264_024949</name>
</gene>
<keyword evidence="3" id="KW-1185">Reference proteome</keyword>
<dbReference type="Proteomes" id="UP001374579">
    <property type="component" value="Unassembled WGS sequence"/>
</dbReference>
<reference evidence="2 3" key="1">
    <citation type="submission" date="2024-02" db="EMBL/GenBank/DDBJ databases">
        <title>Chromosome-scale genome assembly of the rough periwinkle Littorina saxatilis.</title>
        <authorList>
            <person name="De Jode A."/>
            <person name="Faria R."/>
            <person name="Formenti G."/>
            <person name="Sims Y."/>
            <person name="Smith T.P."/>
            <person name="Tracey A."/>
            <person name="Wood J.M.D."/>
            <person name="Zagrodzka Z.B."/>
            <person name="Johannesson K."/>
            <person name="Butlin R.K."/>
            <person name="Leder E.H."/>
        </authorList>
    </citation>
    <scope>NUCLEOTIDE SEQUENCE [LARGE SCALE GENOMIC DNA]</scope>
    <source>
        <strain evidence="2">Snail1</strain>
        <tissue evidence="2">Muscle</tissue>
    </source>
</reference>
<dbReference type="InterPro" id="IPR011993">
    <property type="entry name" value="PH-like_dom_sf"/>
</dbReference>
<dbReference type="PROSITE" id="PS50003">
    <property type="entry name" value="PH_DOMAIN"/>
    <property type="match status" value="1"/>
</dbReference>
<dbReference type="Gene3D" id="2.30.29.30">
    <property type="entry name" value="Pleckstrin-homology domain (PH domain)/Phosphotyrosine-binding domain (PTB)"/>
    <property type="match status" value="1"/>
</dbReference>
<evidence type="ECO:0000313" key="2">
    <source>
        <dbReference type="EMBL" id="KAK7089842.1"/>
    </source>
</evidence>
<protein>
    <recommendedName>
        <fullName evidence="1">PH domain-containing protein</fullName>
    </recommendedName>
</protein>
<proteinExistence type="predicted"/>
<evidence type="ECO:0000259" key="1">
    <source>
        <dbReference type="PROSITE" id="PS50003"/>
    </source>
</evidence>
<dbReference type="AlphaFoldDB" id="A0AAN9AMU8"/>
<dbReference type="InterPro" id="IPR001849">
    <property type="entry name" value="PH_domain"/>
</dbReference>
<comment type="caution">
    <text evidence="2">The sequence shown here is derived from an EMBL/GenBank/DDBJ whole genome shotgun (WGS) entry which is preliminary data.</text>
</comment>
<dbReference type="Pfam" id="PF00169">
    <property type="entry name" value="PH"/>
    <property type="match status" value="1"/>
</dbReference>